<evidence type="ECO:0000259" key="4">
    <source>
        <dbReference type="Pfam" id="PF23572"/>
    </source>
</evidence>
<sequence length="558" mass="62410">MVAGANVEKLIEDFEAMTKDAGRVQIEFLKKLLEENGEVEYLQQLGLNGRTDPESYKSCVPLVTHEELQPYIQRIVDGDTSPILTKKPVTILSQTSGTSGGAAKYIPFNEELMDAFVQLLQTSFAYRNSKVSKSKGGLRLTNLQTNLFMNPKWSLTSMKGNSCSPEEIVNAHDYQQTLYCHLLCGLIQYEEVEFVMGAFAHTVIMAFQTLSQVWQELIRDIRRGQLSDRITVPSIREAMSKLLDKPDAEKADLIYKKCLNLSESNWIGAIPTLFPNAKYVHTITTGTMVAYVKKLGHYGGDLPLIGLDYGPSEGVIGVNVNPRLTAESTIFTVVPNLGYFEFIPLDEGNEGDEQPKTVGLTEVEVGKEYEIVLSYFTGMYRYKVGDVVKITGFYNSTPQFKFLCRRNALLSINVDKNTEQDVLVAVEAARKLLSDEKLELVDFTSHVDKVLEPGHYVIFWELSGEASEELLGKCCTIMDTSFADADVGYIISRRNKSVGPLELRIMKNGTFQKILENALRKGTHVSQFKTPRYVPPANKAVLEILEGNVVKKCFSTAY</sequence>
<evidence type="ECO:0000256" key="1">
    <source>
        <dbReference type="ARBA" id="ARBA00008068"/>
    </source>
</evidence>
<keyword evidence="6" id="KW-1185">Reference proteome</keyword>
<dbReference type="GO" id="GO:0016881">
    <property type="term" value="F:acid-amino acid ligase activity"/>
    <property type="evidence" value="ECO:0007669"/>
    <property type="project" value="TreeGrafter"/>
</dbReference>
<dbReference type="InterPro" id="IPR055377">
    <property type="entry name" value="GH3_M"/>
</dbReference>
<feature type="domain" description="GH3 middle" evidence="3">
    <location>
        <begin position="331"/>
        <end position="405"/>
    </location>
</feature>
<dbReference type="Pfam" id="PF23572">
    <property type="entry name" value="GH3_C"/>
    <property type="match status" value="1"/>
</dbReference>
<dbReference type="Pfam" id="PF23571">
    <property type="entry name" value="GH3_M"/>
    <property type="match status" value="1"/>
</dbReference>
<proteinExistence type="inferred from homology"/>
<dbReference type="GO" id="GO:0005737">
    <property type="term" value="C:cytoplasm"/>
    <property type="evidence" value="ECO:0007669"/>
    <property type="project" value="TreeGrafter"/>
</dbReference>
<reference evidence="5 6" key="1">
    <citation type="submission" date="2023-12" db="EMBL/GenBank/DDBJ databases">
        <title>A high-quality genome assembly for Dillenia turbinata (Dilleniales).</title>
        <authorList>
            <person name="Chanderbali A."/>
        </authorList>
    </citation>
    <scope>NUCLEOTIDE SEQUENCE [LARGE SCALE GENOMIC DNA]</scope>
    <source>
        <strain evidence="5">LSX21</strain>
        <tissue evidence="5">Leaf</tissue>
    </source>
</reference>
<dbReference type="InterPro" id="IPR055378">
    <property type="entry name" value="GH3_C"/>
</dbReference>
<dbReference type="Proteomes" id="UP001370490">
    <property type="component" value="Unassembled WGS sequence"/>
</dbReference>
<dbReference type="Pfam" id="PF03321">
    <property type="entry name" value="GH3"/>
    <property type="match status" value="1"/>
</dbReference>
<gene>
    <name evidence="5" type="ORF">RJ641_017285</name>
</gene>
<organism evidence="5 6">
    <name type="scientific">Dillenia turbinata</name>
    <dbReference type="NCBI Taxonomy" id="194707"/>
    <lineage>
        <taxon>Eukaryota</taxon>
        <taxon>Viridiplantae</taxon>
        <taxon>Streptophyta</taxon>
        <taxon>Embryophyta</taxon>
        <taxon>Tracheophyta</taxon>
        <taxon>Spermatophyta</taxon>
        <taxon>Magnoliopsida</taxon>
        <taxon>eudicotyledons</taxon>
        <taxon>Gunneridae</taxon>
        <taxon>Pentapetalae</taxon>
        <taxon>Dilleniales</taxon>
        <taxon>Dilleniaceae</taxon>
        <taxon>Dillenia</taxon>
    </lineage>
</organism>
<comment type="caution">
    <text evidence="5">The sequence shown here is derived from an EMBL/GenBank/DDBJ whole genome shotgun (WGS) entry which is preliminary data.</text>
</comment>
<evidence type="ECO:0000256" key="2">
    <source>
        <dbReference type="ARBA" id="ARBA00022598"/>
    </source>
</evidence>
<evidence type="ECO:0000259" key="3">
    <source>
        <dbReference type="Pfam" id="PF23571"/>
    </source>
</evidence>
<evidence type="ECO:0000313" key="5">
    <source>
        <dbReference type="EMBL" id="KAK6918863.1"/>
    </source>
</evidence>
<dbReference type="InterPro" id="IPR004993">
    <property type="entry name" value="GH3"/>
</dbReference>
<protein>
    <submittedName>
        <fullName evidence="5">GH3 family</fullName>
    </submittedName>
</protein>
<dbReference type="EMBL" id="JBAMMX010000022">
    <property type="protein sequence ID" value="KAK6918863.1"/>
    <property type="molecule type" value="Genomic_DNA"/>
</dbReference>
<dbReference type="PANTHER" id="PTHR31901">
    <property type="entry name" value="GH3 DOMAIN-CONTAINING PROTEIN"/>
    <property type="match status" value="1"/>
</dbReference>
<dbReference type="PANTHER" id="PTHR31901:SF5">
    <property type="entry name" value="JASMONOYL--L-AMINO ACID SYNTHETASE JAR1"/>
    <property type="match status" value="1"/>
</dbReference>
<comment type="similarity">
    <text evidence="1">Belongs to the IAA-amido conjugating enzyme family.</text>
</comment>
<feature type="domain" description="GH3 C-terminal" evidence="4">
    <location>
        <begin position="421"/>
        <end position="534"/>
    </location>
</feature>
<accession>A0AAN8UL37</accession>
<name>A0AAN8UL37_9MAGN</name>
<keyword evidence="2" id="KW-0436">Ligase</keyword>
<evidence type="ECO:0000313" key="6">
    <source>
        <dbReference type="Proteomes" id="UP001370490"/>
    </source>
</evidence>
<dbReference type="AlphaFoldDB" id="A0AAN8UL37"/>